<name>A0ABY2L6L2_9LEPT</name>
<sequence length="539" mass="63263">MVAFMVYFLFVLLLFIFGALLGSPDAPFPQGDEIMHIRSIRESLENGSYLIPSLSGLPNPYKPPLLFWLGMVTDQIFGVSYASERMVSVLFGIGSLILIYNLVYLVRNSKTESLLTATLFGFSFLSLKFFGLLMMEGAMVFFLLFYFYSFYQYKRTDKAHYLIIGSFISGIGYLLKGPILHVYIFLFLVSYFYVNVIRFRNGKLTILWNRIIKEKFIIVSFVFTLLIPIFWILYLYFNVPSGKDLLRFFFITENIGKFYATNQSGIRIWFGWLLYTVPFTILFFQLISKYIQKQIQTKHQSYVITFFVFFLLVTTLHLLPNRKDPYYVTPFISFLFLLPPMLNVKWESLLTTNTNQFTILIAYFLLTLISIILRLPFLFIFSILGILMLTSSIWFFQNKNFKWRAILFAQIFLLPLIIFFLLKPMSDPDLKEVTNGVENNSICVVAENPWTAMDVQNKLIDTKVQFALPLTIEENCRNTKYLINYVGATLPKDFEKVNDWYHWKQHLQLNSRMLFRSILKMDKEKFQSEISLWKKGGLK</sequence>
<dbReference type="EMBL" id="RQFD01000003">
    <property type="protein sequence ID" value="TGK52289.1"/>
    <property type="molecule type" value="Genomic_DNA"/>
</dbReference>
<evidence type="ECO:0000256" key="2">
    <source>
        <dbReference type="ARBA" id="ARBA00022475"/>
    </source>
</evidence>
<organism evidence="10 11">
    <name type="scientific">Leptospira bouyouniensis</name>
    <dbReference type="NCBI Taxonomy" id="2484911"/>
    <lineage>
        <taxon>Bacteria</taxon>
        <taxon>Pseudomonadati</taxon>
        <taxon>Spirochaetota</taxon>
        <taxon>Spirochaetia</taxon>
        <taxon>Leptospirales</taxon>
        <taxon>Leptospiraceae</taxon>
        <taxon>Leptospira</taxon>
    </lineage>
</organism>
<evidence type="ECO:0000256" key="3">
    <source>
        <dbReference type="ARBA" id="ARBA00022676"/>
    </source>
</evidence>
<protein>
    <submittedName>
        <fullName evidence="10">Phospholipid carrier-dependent glycosyltransferase</fullName>
    </submittedName>
</protein>
<evidence type="ECO:0000313" key="11">
    <source>
        <dbReference type="Proteomes" id="UP000297617"/>
    </source>
</evidence>
<comment type="caution">
    <text evidence="10">The sequence shown here is derived from an EMBL/GenBank/DDBJ whole genome shotgun (WGS) entry which is preliminary data.</text>
</comment>
<evidence type="ECO:0000256" key="5">
    <source>
        <dbReference type="ARBA" id="ARBA00022692"/>
    </source>
</evidence>
<keyword evidence="11" id="KW-1185">Reference proteome</keyword>
<feature type="transmembrane region" description="Helical" evidence="8">
    <location>
        <begin position="403"/>
        <end position="422"/>
    </location>
</feature>
<feature type="transmembrane region" description="Helical" evidence="8">
    <location>
        <begin position="65"/>
        <end position="82"/>
    </location>
</feature>
<keyword evidence="4" id="KW-0808">Transferase</keyword>
<feature type="transmembrane region" description="Helical" evidence="8">
    <location>
        <begin position="181"/>
        <end position="197"/>
    </location>
</feature>
<dbReference type="InterPro" id="IPR003342">
    <property type="entry name" value="ArnT-like_N"/>
</dbReference>
<feature type="transmembrane region" description="Helical" evidence="8">
    <location>
        <begin position="379"/>
        <end position="396"/>
    </location>
</feature>
<comment type="subcellular location">
    <subcellularLocation>
        <location evidence="1">Cell membrane</location>
        <topology evidence="1">Multi-pass membrane protein</topology>
    </subcellularLocation>
</comment>
<feature type="transmembrane region" description="Helical" evidence="8">
    <location>
        <begin position="217"/>
        <end position="237"/>
    </location>
</feature>
<dbReference type="InterPro" id="IPR050297">
    <property type="entry name" value="LipidA_mod_glycosyltrf_83"/>
</dbReference>
<evidence type="ECO:0000313" key="10">
    <source>
        <dbReference type="EMBL" id="TGK52289.1"/>
    </source>
</evidence>
<dbReference type="PANTHER" id="PTHR33908:SF3">
    <property type="entry name" value="UNDECAPRENYL PHOSPHATE-ALPHA-4-AMINO-4-DEOXY-L-ARABINOSE ARABINOSYL TRANSFERASE"/>
    <property type="match status" value="1"/>
</dbReference>
<proteinExistence type="predicted"/>
<gene>
    <name evidence="10" type="ORF">EHQ10_00590</name>
</gene>
<dbReference type="PANTHER" id="PTHR33908">
    <property type="entry name" value="MANNOSYLTRANSFERASE YKCB-RELATED"/>
    <property type="match status" value="1"/>
</dbReference>
<keyword evidence="6 8" id="KW-1133">Transmembrane helix</keyword>
<feature type="transmembrane region" description="Helical" evidence="8">
    <location>
        <begin position="159"/>
        <end position="175"/>
    </location>
</feature>
<reference evidence="11" key="1">
    <citation type="journal article" date="2019" name="PLoS Negl. Trop. Dis.">
        <title>Revisiting the worldwide diversity of Leptospira species in the environment.</title>
        <authorList>
            <person name="Vincent A.T."/>
            <person name="Schiettekatte O."/>
            <person name="Bourhy P."/>
            <person name="Veyrier F.J."/>
            <person name="Picardeau M."/>
        </authorList>
    </citation>
    <scope>NUCLEOTIDE SEQUENCE [LARGE SCALE GENOMIC DNA]</scope>
    <source>
        <strain evidence="11">201800295</strain>
    </source>
</reference>
<keyword evidence="3" id="KW-0328">Glycosyltransferase</keyword>
<dbReference type="Proteomes" id="UP000297617">
    <property type="component" value="Unassembled WGS sequence"/>
</dbReference>
<keyword evidence="5 8" id="KW-0812">Transmembrane</keyword>
<evidence type="ECO:0000256" key="7">
    <source>
        <dbReference type="ARBA" id="ARBA00023136"/>
    </source>
</evidence>
<dbReference type="Pfam" id="PF02366">
    <property type="entry name" value="PMT"/>
    <property type="match status" value="1"/>
</dbReference>
<feature type="transmembrane region" description="Helical" evidence="8">
    <location>
        <begin position="127"/>
        <end position="147"/>
    </location>
</feature>
<feature type="transmembrane region" description="Helical" evidence="8">
    <location>
        <begin position="356"/>
        <end position="373"/>
    </location>
</feature>
<evidence type="ECO:0000256" key="8">
    <source>
        <dbReference type="SAM" id="Phobius"/>
    </source>
</evidence>
<feature type="transmembrane region" description="Helical" evidence="8">
    <location>
        <begin position="299"/>
        <end position="319"/>
    </location>
</feature>
<accession>A0ABY2L6L2</accession>
<feature type="transmembrane region" description="Helical" evidence="8">
    <location>
        <begin position="325"/>
        <end position="344"/>
    </location>
</feature>
<evidence type="ECO:0000256" key="1">
    <source>
        <dbReference type="ARBA" id="ARBA00004651"/>
    </source>
</evidence>
<feature type="domain" description="ArnT-like N-terminal" evidence="9">
    <location>
        <begin position="65"/>
        <end position="239"/>
    </location>
</feature>
<keyword evidence="2" id="KW-1003">Cell membrane</keyword>
<evidence type="ECO:0000256" key="6">
    <source>
        <dbReference type="ARBA" id="ARBA00022989"/>
    </source>
</evidence>
<feature type="transmembrane region" description="Helical" evidence="8">
    <location>
        <begin position="266"/>
        <end position="287"/>
    </location>
</feature>
<keyword evidence="7 8" id="KW-0472">Membrane</keyword>
<feature type="transmembrane region" description="Helical" evidence="8">
    <location>
        <begin position="89"/>
        <end position="107"/>
    </location>
</feature>
<evidence type="ECO:0000256" key="4">
    <source>
        <dbReference type="ARBA" id="ARBA00022679"/>
    </source>
</evidence>
<evidence type="ECO:0000259" key="9">
    <source>
        <dbReference type="Pfam" id="PF02366"/>
    </source>
</evidence>